<dbReference type="Proteomes" id="UP001320898">
    <property type="component" value="Unassembled WGS sequence"/>
</dbReference>
<comment type="caution">
    <text evidence="2">The sequence shown here is derived from an EMBL/GenBank/DDBJ whole genome shotgun (WGS) entry which is preliminary data.</text>
</comment>
<evidence type="ECO:0000256" key="1">
    <source>
        <dbReference type="SAM" id="Phobius"/>
    </source>
</evidence>
<dbReference type="Pfam" id="PF05751">
    <property type="entry name" value="FixH"/>
    <property type="match status" value="1"/>
</dbReference>
<evidence type="ECO:0000313" key="3">
    <source>
        <dbReference type="Proteomes" id="UP001320898"/>
    </source>
</evidence>
<dbReference type="InterPro" id="IPR018037">
    <property type="entry name" value="FixH_proteobacterial"/>
</dbReference>
<dbReference type="InterPro" id="IPR008620">
    <property type="entry name" value="FixH"/>
</dbReference>
<dbReference type="RefSeq" id="WP_261614206.1">
    <property type="nucleotide sequence ID" value="NZ_JALIDZ010000001.1"/>
</dbReference>
<keyword evidence="1" id="KW-1133">Transmembrane helix</keyword>
<gene>
    <name evidence="2" type="ORF">MUB46_02095</name>
</gene>
<protein>
    <submittedName>
        <fullName evidence="2">FixH family protein</fullName>
    </submittedName>
</protein>
<evidence type="ECO:0000313" key="2">
    <source>
        <dbReference type="EMBL" id="MCT8970641.1"/>
    </source>
</evidence>
<proteinExistence type="predicted"/>
<accession>A0AAW5QRD2</accession>
<dbReference type="AlphaFoldDB" id="A0AAW5QRD2"/>
<dbReference type="PIRSF" id="PIRSF011386">
    <property type="entry name" value="FixH"/>
    <property type="match status" value="1"/>
</dbReference>
<reference evidence="2 3" key="1">
    <citation type="submission" date="2022-04" db="EMBL/GenBank/DDBJ databases">
        <authorList>
            <person name="Ye Y.-Q."/>
            <person name="Du Z.-J."/>
        </authorList>
    </citation>
    <scope>NUCLEOTIDE SEQUENCE [LARGE SCALE GENOMIC DNA]</scope>
    <source>
        <strain evidence="2 3">A6E488</strain>
    </source>
</reference>
<feature type="transmembrane region" description="Helical" evidence="1">
    <location>
        <begin position="20"/>
        <end position="43"/>
    </location>
</feature>
<sequence length="169" mass="18057">MTTVENMSKDGGFRVTGRLVLFSLIGFFGLITVANIIMIWLAVSTNTGVVEASSYRAGNAYQAELDAAQAQAERNWAVSADVARTADGVAFDISVRDGDGAPVGGLEVSATLASHVSQADDRRVTLAEGEIGRYRGAAEAVVSGNWLLIIDAMRGDDRLYRSENRVMLK</sequence>
<keyword evidence="3" id="KW-1185">Reference proteome</keyword>
<keyword evidence="1" id="KW-0812">Transmembrane</keyword>
<dbReference type="EMBL" id="JALIDZ010000001">
    <property type="protein sequence ID" value="MCT8970641.1"/>
    <property type="molecule type" value="Genomic_DNA"/>
</dbReference>
<name>A0AAW5QRD2_9HYPH</name>
<organism evidence="2 3">
    <name type="scientific">Microbaculum marinisediminis</name>
    <dbReference type="NCBI Taxonomy" id="2931392"/>
    <lineage>
        <taxon>Bacteria</taxon>
        <taxon>Pseudomonadati</taxon>
        <taxon>Pseudomonadota</taxon>
        <taxon>Alphaproteobacteria</taxon>
        <taxon>Hyphomicrobiales</taxon>
        <taxon>Tepidamorphaceae</taxon>
        <taxon>Microbaculum</taxon>
    </lineage>
</organism>
<keyword evidence="1" id="KW-0472">Membrane</keyword>